<feature type="non-terminal residue" evidence="1">
    <location>
        <position position="1"/>
    </location>
</feature>
<comment type="caution">
    <text evidence="1">The sequence shown here is derived from an EMBL/GenBank/DDBJ whole genome shotgun (WGS) entry which is preliminary data.</text>
</comment>
<gene>
    <name evidence="1" type="ORF">RPERSI_LOCUS27024</name>
</gene>
<organism evidence="1 2">
    <name type="scientific">Racocetra persica</name>
    <dbReference type="NCBI Taxonomy" id="160502"/>
    <lineage>
        <taxon>Eukaryota</taxon>
        <taxon>Fungi</taxon>
        <taxon>Fungi incertae sedis</taxon>
        <taxon>Mucoromycota</taxon>
        <taxon>Glomeromycotina</taxon>
        <taxon>Glomeromycetes</taxon>
        <taxon>Diversisporales</taxon>
        <taxon>Gigasporaceae</taxon>
        <taxon>Racocetra</taxon>
    </lineage>
</organism>
<accession>A0ACA9S6I8</accession>
<reference evidence="1" key="1">
    <citation type="submission" date="2021-06" db="EMBL/GenBank/DDBJ databases">
        <authorList>
            <person name="Kallberg Y."/>
            <person name="Tangrot J."/>
            <person name="Rosling A."/>
        </authorList>
    </citation>
    <scope>NUCLEOTIDE SEQUENCE</scope>
    <source>
        <strain evidence="1">MA461A</strain>
    </source>
</reference>
<name>A0ACA9S6I8_9GLOM</name>
<dbReference type="EMBL" id="CAJVQC010094156">
    <property type="protein sequence ID" value="CAG8827636.1"/>
    <property type="molecule type" value="Genomic_DNA"/>
</dbReference>
<dbReference type="Proteomes" id="UP000789920">
    <property type="component" value="Unassembled WGS sequence"/>
</dbReference>
<evidence type="ECO:0000313" key="1">
    <source>
        <dbReference type="EMBL" id="CAG8827636.1"/>
    </source>
</evidence>
<evidence type="ECO:0000313" key="2">
    <source>
        <dbReference type="Proteomes" id="UP000789920"/>
    </source>
</evidence>
<sequence>NASIRDNILFGLPFDHEIYSEVLRVCALNKDLEILEFGDKTEIGEKGITLSGGQKQPVDSHTAKHIFEQFLMGDLMKDRTRILVTHHVGLCLRGAAKVVVMKDGQISVEGSVEEILAKGLLDGVTFEGDGRLISEETRAVGVVGWKYYKLYLVASGGFWYWLPFILLFVVSKIVSVWEEWWFTSPLLDNLHHNTNNLALFYVSSPSLNHSSINRLSS</sequence>
<feature type="non-terminal residue" evidence="1">
    <location>
        <position position="217"/>
    </location>
</feature>
<keyword evidence="2" id="KW-1185">Reference proteome</keyword>
<proteinExistence type="predicted"/>
<protein>
    <submittedName>
        <fullName evidence="1">18660_t:CDS:1</fullName>
    </submittedName>
</protein>